<feature type="transmembrane region" description="Helical" evidence="6">
    <location>
        <begin position="333"/>
        <end position="352"/>
    </location>
</feature>
<keyword evidence="5 6" id="KW-0472">Membrane</keyword>
<evidence type="ECO:0000256" key="3">
    <source>
        <dbReference type="ARBA" id="ARBA00022692"/>
    </source>
</evidence>
<keyword evidence="9" id="KW-1185">Reference proteome</keyword>
<evidence type="ECO:0000313" key="8">
    <source>
        <dbReference type="EMBL" id="TEB07137.1"/>
    </source>
</evidence>
<feature type="transmembrane region" description="Helical" evidence="6">
    <location>
        <begin position="50"/>
        <end position="68"/>
    </location>
</feature>
<dbReference type="GO" id="GO:0022857">
    <property type="term" value="F:transmembrane transporter activity"/>
    <property type="evidence" value="ECO:0007669"/>
    <property type="project" value="InterPro"/>
</dbReference>
<dbReference type="Pfam" id="PF07690">
    <property type="entry name" value="MFS_1"/>
    <property type="match status" value="2"/>
</dbReference>
<dbReference type="PANTHER" id="PTHR42718:SF9">
    <property type="entry name" value="MAJOR FACILITATOR SUPERFAMILY MULTIDRUG TRANSPORTER MFSC"/>
    <property type="match status" value="1"/>
</dbReference>
<evidence type="ECO:0000256" key="5">
    <source>
        <dbReference type="ARBA" id="ARBA00023136"/>
    </source>
</evidence>
<feature type="transmembrane region" description="Helical" evidence="6">
    <location>
        <begin position="138"/>
        <end position="160"/>
    </location>
</feature>
<dbReference type="CDD" id="cd17321">
    <property type="entry name" value="MFS_MMR_MDR_like"/>
    <property type="match status" value="1"/>
</dbReference>
<evidence type="ECO:0000313" key="9">
    <source>
        <dbReference type="Proteomes" id="UP000298324"/>
    </source>
</evidence>
<dbReference type="AlphaFoldDB" id="A0A4Y7RFN9"/>
<feature type="transmembrane region" description="Helical" evidence="6">
    <location>
        <begin position="267"/>
        <end position="292"/>
    </location>
</feature>
<feature type="transmembrane region" description="Helical" evidence="6">
    <location>
        <begin position="201"/>
        <end position="220"/>
    </location>
</feature>
<feature type="transmembrane region" description="Helical" evidence="6">
    <location>
        <begin position="226"/>
        <end position="246"/>
    </location>
</feature>
<keyword evidence="3 6" id="KW-0812">Transmembrane</keyword>
<feature type="transmembrane region" description="Helical" evidence="6">
    <location>
        <begin position="399"/>
        <end position="423"/>
    </location>
</feature>
<evidence type="ECO:0000256" key="1">
    <source>
        <dbReference type="ARBA" id="ARBA00004651"/>
    </source>
</evidence>
<dbReference type="InterPro" id="IPR036259">
    <property type="entry name" value="MFS_trans_sf"/>
</dbReference>
<dbReference type="InterPro" id="IPR020846">
    <property type="entry name" value="MFS_dom"/>
</dbReference>
<feature type="transmembrane region" description="Helical" evidence="6">
    <location>
        <begin position="443"/>
        <end position="462"/>
    </location>
</feature>
<feature type="transmembrane region" description="Helical" evidence="6">
    <location>
        <begin position="105"/>
        <end position="126"/>
    </location>
</feature>
<feature type="transmembrane region" description="Helical" evidence="6">
    <location>
        <begin position="358"/>
        <end position="378"/>
    </location>
</feature>
<reference evidence="8 9" key="1">
    <citation type="journal article" date="2018" name="Environ. Microbiol.">
        <title>Novel energy conservation strategies and behaviour of Pelotomaculum schinkii driving syntrophic propionate catabolism.</title>
        <authorList>
            <person name="Hidalgo-Ahumada C.A.P."/>
            <person name="Nobu M.K."/>
            <person name="Narihiro T."/>
            <person name="Tamaki H."/>
            <person name="Liu W.T."/>
            <person name="Kamagata Y."/>
            <person name="Stams A.J.M."/>
            <person name="Imachi H."/>
            <person name="Sousa D.Z."/>
        </authorList>
    </citation>
    <scope>NUCLEOTIDE SEQUENCE [LARGE SCALE GENOMIC DNA]</scope>
    <source>
        <strain evidence="8 9">HH</strain>
    </source>
</reference>
<evidence type="ECO:0000259" key="7">
    <source>
        <dbReference type="PROSITE" id="PS50850"/>
    </source>
</evidence>
<accession>A0A4Y7RFN9</accession>
<evidence type="ECO:0000256" key="2">
    <source>
        <dbReference type="ARBA" id="ARBA00022448"/>
    </source>
</evidence>
<keyword evidence="2" id="KW-0813">Transport</keyword>
<feature type="transmembrane region" description="Helical" evidence="6">
    <location>
        <begin position="298"/>
        <end position="321"/>
    </location>
</feature>
<gene>
    <name evidence="8" type="primary">qacA_1</name>
    <name evidence="8" type="ORF">Psch_00680</name>
</gene>
<comment type="caution">
    <text evidence="8">The sequence shown here is derived from an EMBL/GenBank/DDBJ whole genome shotgun (WGS) entry which is preliminary data.</text>
</comment>
<organism evidence="8 9">
    <name type="scientific">Pelotomaculum schinkii</name>
    <dbReference type="NCBI Taxonomy" id="78350"/>
    <lineage>
        <taxon>Bacteria</taxon>
        <taxon>Bacillati</taxon>
        <taxon>Bacillota</taxon>
        <taxon>Clostridia</taxon>
        <taxon>Eubacteriales</taxon>
        <taxon>Desulfotomaculaceae</taxon>
        <taxon>Pelotomaculum</taxon>
    </lineage>
</organism>
<feature type="transmembrane region" description="Helical" evidence="6">
    <location>
        <begin position="166"/>
        <end position="189"/>
    </location>
</feature>
<dbReference type="Proteomes" id="UP000298324">
    <property type="component" value="Unassembled WGS sequence"/>
</dbReference>
<dbReference type="EMBL" id="QFGA01000001">
    <property type="protein sequence ID" value="TEB07137.1"/>
    <property type="molecule type" value="Genomic_DNA"/>
</dbReference>
<name>A0A4Y7RFN9_9FIRM</name>
<proteinExistence type="predicted"/>
<keyword evidence="4 6" id="KW-1133">Transmembrane helix</keyword>
<dbReference type="PANTHER" id="PTHR42718">
    <property type="entry name" value="MAJOR FACILITATOR SUPERFAMILY MULTIDRUG TRANSPORTER MFSC"/>
    <property type="match status" value="1"/>
</dbReference>
<dbReference type="SUPFAM" id="SSF103473">
    <property type="entry name" value="MFS general substrate transporter"/>
    <property type="match status" value="1"/>
</dbReference>
<dbReference type="Gene3D" id="1.20.1250.20">
    <property type="entry name" value="MFS general substrate transporter like domains"/>
    <property type="match status" value="2"/>
</dbReference>
<dbReference type="RefSeq" id="WP_190239116.1">
    <property type="nucleotide sequence ID" value="NZ_QFGA01000001.1"/>
</dbReference>
<dbReference type="GO" id="GO:0005886">
    <property type="term" value="C:plasma membrane"/>
    <property type="evidence" value="ECO:0007669"/>
    <property type="project" value="UniProtKB-SubCell"/>
</dbReference>
<evidence type="ECO:0000256" key="6">
    <source>
        <dbReference type="SAM" id="Phobius"/>
    </source>
</evidence>
<sequence>MEKFTPGYLRSWYVLFTVGVGTFLSSLNTSTTNTVLPTIERSLGITLVQSEWIVLIYLLVLTILLIPIGRLSDLWGHRRVLLFGFAIFTSAAVLCGVSQNYFSLLWGRALVALGGAMIMSVGPAILTTTFPIEQRGRVLGIQALMTYIGLSLGPVLGGWLTQAWGWQTIFLVTVPFGISGLLLGIWAVPKVVVADPKALDLKGTFLFILGMAAVTLLLNSNAIKQYRTLILSLLVIVFVGAIWAFIHTEREQGDPMIDLELFRINNFGFGALGAALNYLCFFLIIFLLPFYFDQVLHFPASTVGMFMAITPLVMTVCAPIAGAMSDRYGPRTLTTLGMAFNTISLALFGIMVQLGLTAHWTLIAGLIFAGLGTGTFAAPNNSAILGAAPRSQQGVASGVLATVRYIGMMCGITIGGSLFYLLIGYFTHQGADTVPAFLHAFSIVMWVGAMFGTLGFFCTFAMTNEAHNVAA</sequence>
<dbReference type="PROSITE" id="PS50850">
    <property type="entry name" value="MFS"/>
    <property type="match status" value="1"/>
</dbReference>
<protein>
    <submittedName>
        <fullName evidence="8">Antiseptic resistance protein</fullName>
    </submittedName>
</protein>
<feature type="domain" description="Major facilitator superfamily (MFS) profile" evidence="7">
    <location>
        <begin position="14"/>
        <end position="467"/>
    </location>
</feature>
<feature type="transmembrane region" description="Helical" evidence="6">
    <location>
        <begin position="80"/>
        <end position="99"/>
    </location>
</feature>
<feature type="transmembrane region" description="Helical" evidence="6">
    <location>
        <begin position="12"/>
        <end position="30"/>
    </location>
</feature>
<comment type="subcellular location">
    <subcellularLocation>
        <location evidence="1">Cell membrane</location>
        <topology evidence="1">Multi-pass membrane protein</topology>
    </subcellularLocation>
</comment>
<evidence type="ECO:0000256" key="4">
    <source>
        <dbReference type="ARBA" id="ARBA00022989"/>
    </source>
</evidence>
<dbReference type="InterPro" id="IPR011701">
    <property type="entry name" value="MFS"/>
</dbReference>